<name>A0A344X2G0_ACIDA</name>
<evidence type="ECO:0000256" key="3">
    <source>
        <dbReference type="SAM" id="SignalP"/>
    </source>
</evidence>
<feature type="signal peptide" evidence="3">
    <location>
        <begin position="1"/>
        <end position="25"/>
    </location>
</feature>
<dbReference type="Gene3D" id="2.60.40.10">
    <property type="entry name" value="Immunoglobulins"/>
    <property type="match status" value="1"/>
</dbReference>
<dbReference type="GO" id="GO:0005886">
    <property type="term" value="C:plasma membrane"/>
    <property type="evidence" value="ECO:0007669"/>
    <property type="project" value="TreeGrafter"/>
</dbReference>
<feature type="domain" description="Fibronectin type-III" evidence="4">
    <location>
        <begin position="124"/>
        <end position="229"/>
    </location>
</feature>
<dbReference type="Pfam" id="PF01108">
    <property type="entry name" value="Tissue_fac"/>
    <property type="match status" value="1"/>
</dbReference>
<evidence type="ECO:0000256" key="2">
    <source>
        <dbReference type="SAM" id="Phobius"/>
    </source>
</evidence>
<feature type="domain" description="Fibronectin type-III" evidence="4">
    <location>
        <begin position="27"/>
        <end position="122"/>
    </location>
</feature>
<evidence type="ECO:0000256" key="1">
    <source>
        <dbReference type="SAM" id="MobiDB-lite"/>
    </source>
</evidence>
<dbReference type="GO" id="GO:0004896">
    <property type="term" value="F:cytokine receptor activity"/>
    <property type="evidence" value="ECO:0007669"/>
    <property type="project" value="TreeGrafter"/>
</dbReference>
<evidence type="ECO:0000259" key="4">
    <source>
        <dbReference type="PROSITE" id="PS50853"/>
    </source>
</evidence>
<reference evidence="5" key="1">
    <citation type="submission" date="2017-08" db="EMBL/GenBank/DDBJ databases">
        <title>expression analysis of the interferon receptor in Dabry's sturgeon.</title>
        <authorList>
            <person name="Luo K."/>
        </authorList>
    </citation>
    <scope>NUCLEOTIDE SEQUENCE</scope>
</reference>
<accession>A0A344X2G0</accession>
<keyword evidence="2" id="KW-0812">Transmembrane</keyword>
<dbReference type="InterPro" id="IPR036116">
    <property type="entry name" value="FN3_sf"/>
</dbReference>
<dbReference type="SMR" id="A0A344X2G0"/>
<keyword evidence="2" id="KW-0472">Membrane</keyword>
<proteinExistence type="evidence at transcript level"/>
<dbReference type="SMART" id="SM00060">
    <property type="entry name" value="FN3"/>
    <property type="match status" value="2"/>
</dbReference>
<dbReference type="InterPro" id="IPR003961">
    <property type="entry name" value="FN3_dom"/>
</dbReference>
<feature type="region of interest" description="Disordered" evidence="1">
    <location>
        <begin position="364"/>
        <end position="395"/>
    </location>
</feature>
<organism evidence="5">
    <name type="scientific">Acipenser dabryanus</name>
    <name type="common">Yangtze sturgeon</name>
    <name type="synonym">Dabry's sturgeon</name>
    <dbReference type="NCBI Taxonomy" id="62061"/>
    <lineage>
        <taxon>Eukaryota</taxon>
        <taxon>Metazoa</taxon>
        <taxon>Chordata</taxon>
        <taxon>Craniata</taxon>
        <taxon>Vertebrata</taxon>
        <taxon>Euteleostomi</taxon>
        <taxon>Actinopterygii</taxon>
        <taxon>Chondrostei</taxon>
        <taxon>Acipenseriformes</taxon>
        <taxon>Acipenseridae</taxon>
        <taxon>Acipenser</taxon>
    </lineage>
</organism>
<keyword evidence="2" id="KW-1133">Transmembrane helix</keyword>
<keyword evidence="3" id="KW-0732">Signal</keyword>
<dbReference type="PROSITE" id="PS50853">
    <property type="entry name" value="FN3"/>
    <property type="match status" value="2"/>
</dbReference>
<dbReference type="SUPFAM" id="SSF49265">
    <property type="entry name" value="Fibronectin type III"/>
    <property type="match status" value="2"/>
</dbReference>
<dbReference type="Pfam" id="PF09294">
    <property type="entry name" value="Interfer-bind"/>
    <property type="match status" value="1"/>
</dbReference>
<sequence length="467" mass="51990">MLRLYEMIQFLKIMCFLHLVPIASCKFPAPVNVTLSSHDFQHILRWEPGPGTPERVQYRVRYNSIKWFLMKSCLNVTSTRECDLTVVFDDVNEHYATQVQAFNETQHSDWTSMSSTFKPLSDTVLGPPEVSVSGCGDCLSLQIKPPRGKGKKTLLTLYHQFDYSIGVQNMKDGRKFSEQLEKWKGTVNHSIKLLEPGTEYCVTVRMYRAGLNMNSKPCEPQCAFTSPEPVSKGNTSHREYMKYSNLMETWISKAQVMPGTVPVVLVSLFIIFLLMALVVSSLVYSGFLCSLKANLPQVLASFTVDGASLKRVSVPEGCTVVEHASLFHNHCSIKKRNSQKLLDASESEHSDSGEIDGYENHAFQVPGKESSNNKPVETEDTVTPVEPGQALDPGDPAQALCLVVSEETAGPPVGQPDSEQLEPLLERRDSVEEESCQDVNLFSVMLWAADEDILESPSVEVALVVED</sequence>
<feature type="chain" id="PRO_5016732033" evidence="3">
    <location>
        <begin position="26"/>
        <end position="467"/>
    </location>
</feature>
<dbReference type="PANTHER" id="PTHR20859:SF53">
    <property type="entry name" value="INTERLEUKIN-22 RECEPTOR SUBUNIT ALPHA-1"/>
    <property type="match status" value="1"/>
</dbReference>
<dbReference type="InterPro" id="IPR015373">
    <property type="entry name" value="Interferon/interleukin_rcp_dom"/>
</dbReference>
<dbReference type="EMBL" id="MF741647">
    <property type="protein sequence ID" value="AXE71845.1"/>
    <property type="molecule type" value="mRNA"/>
</dbReference>
<dbReference type="PANTHER" id="PTHR20859">
    <property type="entry name" value="INTERFERON/INTERLEUKIN RECEPTOR"/>
    <property type="match status" value="1"/>
</dbReference>
<feature type="transmembrane region" description="Helical" evidence="2">
    <location>
        <begin position="261"/>
        <end position="284"/>
    </location>
</feature>
<protein>
    <submittedName>
        <fullName evidence="5">CRFB3b</fullName>
    </submittedName>
</protein>
<dbReference type="InterPro" id="IPR013783">
    <property type="entry name" value="Ig-like_fold"/>
</dbReference>
<evidence type="ECO:0000313" key="5">
    <source>
        <dbReference type="EMBL" id="AXE71845.1"/>
    </source>
</evidence>
<dbReference type="AlphaFoldDB" id="A0A344X2G0"/>
<dbReference type="InterPro" id="IPR050650">
    <property type="entry name" value="Type-II_Cytokine-TF_Rcpt"/>
</dbReference>